<evidence type="ECO:0000313" key="1">
    <source>
        <dbReference type="EMBL" id="THC95102.1"/>
    </source>
</evidence>
<proteinExistence type="predicted"/>
<dbReference type="Proteomes" id="UP000308092">
    <property type="component" value="Unassembled WGS sequence"/>
</dbReference>
<accession>A0A4S3JIC8</accession>
<name>A0A4S3JIC8_9EURO</name>
<dbReference type="AlphaFoldDB" id="A0A4S3JIC8"/>
<sequence>MAELDNSKLVEDMAWAAVYKGLLYEFILSVENKMEDVAGPAIGPEVISIAEFGLTIRLL</sequence>
<evidence type="ECO:0000313" key="2">
    <source>
        <dbReference type="Proteomes" id="UP000308092"/>
    </source>
</evidence>
<dbReference type="EMBL" id="SOSA01000173">
    <property type="protein sequence ID" value="THC95102.1"/>
    <property type="molecule type" value="Genomic_DNA"/>
</dbReference>
<protein>
    <submittedName>
        <fullName evidence="1">Uncharacterized protein</fullName>
    </submittedName>
</protein>
<reference evidence="1 2" key="1">
    <citation type="submission" date="2019-03" db="EMBL/GenBank/DDBJ databases">
        <title>The genome sequence of a newly discovered highly antifungal drug resistant Aspergillus species, Aspergillus tanneri NIH 1004.</title>
        <authorList>
            <person name="Mounaud S."/>
            <person name="Singh I."/>
            <person name="Joardar V."/>
            <person name="Pakala S."/>
            <person name="Pakala S."/>
            <person name="Venepally P."/>
            <person name="Hoover J."/>
            <person name="Nierman W."/>
            <person name="Chung J."/>
            <person name="Losada L."/>
        </authorList>
    </citation>
    <scope>NUCLEOTIDE SEQUENCE [LARGE SCALE GENOMIC DNA]</scope>
    <source>
        <strain evidence="1 2">NIH1004</strain>
    </source>
</reference>
<gene>
    <name evidence="1" type="ORF">EYZ11_005426</name>
</gene>
<keyword evidence="2" id="KW-1185">Reference proteome</keyword>
<comment type="caution">
    <text evidence="1">The sequence shown here is derived from an EMBL/GenBank/DDBJ whole genome shotgun (WGS) entry which is preliminary data.</text>
</comment>
<organism evidence="1 2">
    <name type="scientific">Aspergillus tanneri</name>
    <dbReference type="NCBI Taxonomy" id="1220188"/>
    <lineage>
        <taxon>Eukaryota</taxon>
        <taxon>Fungi</taxon>
        <taxon>Dikarya</taxon>
        <taxon>Ascomycota</taxon>
        <taxon>Pezizomycotina</taxon>
        <taxon>Eurotiomycetes</taxon>
        <taxon>Eurotiomycetidae</taxon>
        <taxon>Eurotiales</taxon>
        <taxon>Aspergillaceae</taxon>
        <taxon>Aspergillus</taxon>
        <taxon>Aspergillus subgen. Circumdati</taxon>
    </lineage>
</organism>
<dbReference type="VEuPathDB" id="FungiDB:EYZ11_005426"/>